<protein>
    <recommendedName>
        <fullName evidence="3">Ribosomal silencing factor RsfS</fullName>
    </recommendedName>
</protein>
<dbReference type="GO" id="GO:0090071">
    <property type="term" value="P:negative regulation of ribosome biogenesis"/>
    <property type="evidence" value="ECO:0007669"/>
    <property type="project" value="TreeGrafter"/>
</dbReference>
<dbReference type="GO" id="GO:0017148">
    <property type="term" value="P:negative regulation of translation"/>
    <property type="evidence" value="ECO:0007669"/>
    <property type="project" value="TreeGrafter"/>
</dbReference>
<dbReference type="GO" id="GO:0043023">
    <property type="term" value="F:ribosomal large subunit binding"/>
    <property type="evidence" value="ECO:0007669"/>
    <property type="project" value="TreeGrafter"/>
</dbReference>
<dbReference type="PANTHER" id="PTHR21043">
    <property type="entry name" value="IOJAP SUPERFAMILY ORTHOLOG"/>
    <property type="match status" value="1"/>
</dbReference>
<dbReference type="SUPFAM" id="SSF81301">
    <property type="entry name" value="Nucleotidyltransferase"/>
    <property type="match status" value="1"/>
</dbReference>
<dbReference type="EMBL" id="UINC01016061">
    <property type="protein sequence ID" value="SVA67166.1"/>
    <property type="molecule type" value="Genomic_DNA"/>
</dbReference>
<dbReference type="InterPro" id="IPR004394">
    <property type="entry name" value="Iojap/RsfS/C7orf30"/>
</dbReference>
<dbReference type="Gene3D" id="3.30.460.10">
    <property type="entry name" value="Beta Polymerase, domain 2"/>
    <property type="match status" value="1"/>
</dbReference>
<proteinExistence type="inferred from homology"/>
<dbReference type="AlphaFoldDB" id="A0A381XQV0"/>
<dbReference type="NCBIfam" id="TIGR00090">
    <property type="entry name" value="rsfS_iojap_ybeB"/>
    <property type="match status" value="1"/>
</dbReference>
<dbReference type="InterPro" id="IPR043519">
    <property type="entry name" value="NT_sf"/>
</dbReference>
<evidence type="ECO:0000256" key="1">
    <source>
        <dbReference type="ARBA" id="ARBA00010574"/>
    </source>
</evidence>
<dbReference type="PANTHER" id="PTHR21043:SF0">
    <property type="entry name" value="MITOCHONDRIAL ASSEMBLY OF RIBOSOMAL LARGE SUBUNIT PROTEIN 1"/>
    <property type="match status" value="1"/>
</dbReference>
<reference evidence="2" key="1">
    <citation type="submission" date="2018-05" db="EMBL/GenBank/DDBJ databases">
        <authorList>
            <person name="Lanie J.A."/>
            <person name="Ng W.-L."/>
            <person name="Kazmierczak K.M."/>
            <person name="Andrzejewski T.M."/>
            <person name="Davidsen T.M."/>
            <person name="Wayne K.J."/>
            <person name="Tettelin H."/>
            <person name="Glass J.I."/>
            <person name="Rusch D."/>
            <person name="Podicherti R."/>
            <person name="Tsui H.-C.T."/>
            <person name="Winkler M.E."/>
        </authorList>
    </citation>
    <scope>NUCLEOTIDE SEQUENCE</scope>
</reference>
<evidence type="ECO:0008006" key="3">
    <source>
        <dbReference type="Google" id="ProtNLM"/>
    </source>
</evidence>
<dbReference type="Pfam" id="PF02410">
    <property type="entry name" value="RsfS"/>
    <property type="match status" value="1"/>
</dbReference>
<gene>
    <name evidence="2" type="ORF">METZ01_LOCUS120020</name>
</gene>
<organism evidence="2">
    <name type="scientific">marine metagenome</name>
    <dbReference type="NCBI Taxonomy" id="408172"/>
    <lineage>
        <taxon>unclassified sequences</taxon>
        <taxon>metagenomes</taxon>
        <taxon>ecological metagenomes</taxon>
    </lineage>
</organism>
<sequence length="109" mass="12741">MDEAKAEDIRQLDVRKLTDITDFMVIASGTSHRHVHAMAERVREAARQQQLRPIGIEGEAENDWILIDYADVVVHVMMPQVREFYSLERLWNDHLGEAVQHRRDKFSDS</sequence>
<accession>A0A381XQV0</accession>
<comment type="similarity">
    <text evidence="1">Belongs to the Iojap/RsfS family.</text>
</comment>
<evidence type="ECO:0000313" key="2">
    <source>
        <dbReference type="EMBL" id="SVA67166.1"/>
    </source>
</evidence>
<dbReference type="HAMAP" id="MF_01477">
    <property type="entry name" value="Iojap_RsfS"/>
    <property type="match status" value="1"/>
</dbReference>
<name>A0A381XQV0_9ZZZZ</name>